<dbReference type="EMBL" id="QMFB01000094">
    <property type="protein sequence ID" value="RAV07364.1"/>
    <property type="molecule type" value="Genomic_DNA"/>
</dbReference>
<accession>A0A329LHQ4</accession>
<dbReference type="InterPro" id="IPR025883">
    <property type="entry name" value="Cadherin-like_domain"/>
</dbReference>
<evidence type="ECO:0000259" key="1">
    <source>
        <dbReference type="Pfam" id="PF12733"/>
    </source>
</evidence>
<proteinExistence type="predicted"/>
<protein>
    <submittedName>
        <fullName evidence="2">Cell wall-binding protein</fullName>
    </submittedName>
</protein>
<name>A0A329LHQ4_9BACL</name>
<dbReference type="AlphaFoldDB" id="A0A329LHQ4"/>
<dbReference type="Pfam" id="PF12733">
    <property type="entry name" value="Cadherin-like"/>
    <property type="match status" value="2"/>
</dbReference>
<keyword evidence="3" id="KW-1185">Reference proteome</keyword>
<sequence length="144" mass="14477">NAKNVTLNVGANTVTVVVTAQDGMTTKTYTITVTRAKSSNADLNALTLSAGTLTPGFTTGDVSYTASVGNAVTSIDVTPTVADSTATVTVNNDTINSGSAKHVTLGVGTNTVTVVVTAEDGTTTKTYTITVTRAKSSNADLSAL</sequence>
<feature type="domain" description="Cadherin-like beta-sandwich-like" evidence="1">
    <location>
        <begin position="2"/>
        <end position="35"/>
    </location>
</feature>
<dbReference type="RefSeq" id="WP_192894711.1">
    <property type="nucleotide sequence ID" value="NZ_QMFB01000094.1"/>
</dbReference>
<reference evidence="2 3" key="1">
    <citation type="journal article" date="2009" name="Int. J. Syst. Evol. Microbiol.">
        <title>Paenibacillus contaminans sp. nov., isolated from a contaminated laboratory plate.</title>
        <authorList>
            <person name="Chou J.H."/>
            <person name="Lee J.H."/>
            <person name="Lin M.C."/>
            <person name="Chang P.S."/>
            <person name="Arun A.B."/>
            <person name="Young C.C."/>
            <person name="Chen W.M."/>
        </authorList>
    </citation>
    <scope>NUCLEOTIDE SEQUENCE [LARGE SCALE GENOMIC DNA]</scope>
    <source>
        <strain evidence="2 3">CKOBP-6</strain>
    </source>
</reference>
<gene>
    <name evidence="2" type="ORF">DQG23_41730</name>
</gene>
<evidence type="ECO:0000313" key="2">
    <source>
        <dbReference type="EMBL" id="RAV07364.1"/>
    </source>
</evidence>
<feature type="domain" description="Cadherin-like beta-sandwich-like" evidence="1">
    <location>
        <begin position="44"/>
        <end position="133"/>
    </location>
</feature>
<feature type="non-terminal residue" evidence="2">
    <location>
        <position position="1"/>
    </location>
</feature>
<evidence type="ECO:0000313" key="3">
    <source>
        <dbReference type="Proteomes" id="UP000250369"/>
    </source>
</evidence>
<comment type="caution">
    <text evidence="2">The sequence shown here is derived from an EMBL/GenBank/DDBJ whole genome shotgun (WGS) entry which is preliminary data.</text>
</comment>
<organism evidence="2 3">
    <name type="scientific">Paenibacillus contaminans</name>
    <dbReference type="NCBI Taxonomy" id="450362"/>
    <lineage>
        <taxon>Bacteria</taxon>
        <taxon>Bacillati</taxon>
        <taxon>Bacillota</taxon>
        <taxon>Bacilli</taxon>
        <taxon>Bacillales</taxon>
        <taxon>Paenibacillaceae</taxon>
        <taxon>Paenibacillus</taxon>
    </lineage>
</organism>
<dbReference type="Proteomes" id="UP000250369">
    <property type="component" value="Unassembled WGS sequence"/>
</dbReference>
<feature type="non-terminal residue" evidence="2">
    <location>
        <position position="144"/>
    </location>
</feature>